<keyword evidence="1" id="KW-0812">Transmembrane</keyword>
<dbReference type="EMBL" id="LAZR01015175">
    <property type="protein sequence ID" value="KKM14313.1"/>
    <property type="molecule type" value="Genomic_DNA"/>
</dbReference>
<accession>A0A0F9JWM1</accession>
<comment type="caution">
    <text evidence="2">The sequence shown here is derived from an EMBL/GenBank/DDBJ whole genome shotgun (WGS) entry which is preliminary data.</text>
</comment>
<feature type="transmembrane region" description="Helical" evidence="1">
    <location>
        <begin position="16"/>
        <end position="37"/>
    </location>
</feature>
<name>A0A0F9JWM1_9ZZZZ</name>
<proteinExistence type="predicted"/>
<protein>
    <submittedName>
        <fullName evidence="2">Uncharacterized protein</fullName>
    </submittedName>
</protein>
<organism evidence="2">
    <name type="scientific">marine sediment metagenome</name>
    <dbReference type="NCBI Taxonomy" id="412755"/>
    <lineage>
        <taxon>unclassified sequences</taxon>
        <taxon>metagenomes</taxon>
        <taxon>ecological metagenomes</taxon>
    </lineage>
</organism>
<dbReference type="AlphaFoldDB" id="A0A0F9JWM1"/>
<gene>
    <name evidence="2" type="ORF">LCGC14_1707360</name>
</gene>
<evidence type="ECO:0000313" key="2">
    <source>
        <dbReference type="EMBL" id="KKM14313.1"/>
    </source>
</evidence>
<keyword evidence="1" id="KW-0472">Membrane</keyword>
<sequence>MAMSEKESNFYNKLRLLLIGIIGPFIVAGVVNAIIMIPNVKANTAAIGKFGEGYISRDEMMRYMETQREIQKALVKGYDDSRTLNIDEHRIMNQRMDELMREAYKINTRGGSKSSTAKK</sequence>
<evidence type="ECO:0000256" key="1">
    <source>
        <dbReference type="SAM" id="Phobius"/>
    </source>
</evidence>
<reference evidence="2" key="1">
    <citation type="journal article" date="2015" name="Nature">
        <title>Complex archaea that bridge the gap between prokaryotes and eukaryotes.</title>
        <authorList>
            <person name="Spang A."/>
            <person name="Saw J.H."/>
            <person name="Jorgensen S.L."/>
            <person name="Zaremba-Niedzwiedzka K."/>
            <person name="Martijn J."/>
            <person name="Lind A.E."/>
            <person name="van Eijk R."/>
            <person name="Schleper C."/>
            <person name="Guy L."/>
            <person name="Ettema T.J."/>
        </authorList>
    </citation>
    <scope>NUCLEOTIDE SEQUENCE</scope>
</reference>
<keyword evidence="1" id="KW-1133">Transmembrane helix</keyword>